<reference evidence="2" key="1">
    <citation type="submission" date="2020-12" db="EMBL/GenBank/DDBJ databases">
        <authorList>
            <consortium name="Molecular Ecology Group"/>
        </authorList>
    </citation>
    <scope>NUCLEOTIDE SEQUENCE</scope>
    <source>
        <strain evidence="2">TBG_1078</strain>
    </source>
</reference>
<evidence type="ECO:0000256" key="1">
    <source>
        <dbReference type="SAM" id="MobiDB-lite"/>
    </source>
</evidence>
<proteinExistence type="predicted"/>
<dbReference type="EMBL" id="CAJHUB010000769">
    <property type="protein sequence ID" value="CAD7689673.1"/>
    <property type="molecule type" value="Genomic_DNA"/>
</dbReference>
<keyword evidence="3" id="KW-1185">Reference proteome</keyword>
<dbReference type="AlphaFoldDB" id="A0A811ZM19"/>
<comment type="caution">
    <text evidence="2">The sequence shown here is derived from an EMBL/GenBank/DDBJ whole genome shotgun (WGS) entry which is preliminary data.</text>
</comment>
<feature type="region of interest" description="Disordered" evidence="1">
    <location>
        <begin position="1"/>
        <end position="220"/>
    </location>
</feature>
<sequence length="385" mass="39577">MRPPGPGAPGPSALPVCQVGPGAPGLEGGRAHPRVGGSGDCRELHGGACKVRGSPPTPTPRAQGRAPAAGTPGRGALTGCTPRTRRAPRPRPGRRPPPPAGTRCSGPRAPTPRRASPACAGAAAGPWAAAGGGRVPATWRARPPSAAAAASGGATCTSLHPRPQRGGSPGSSCPTPRPSAPPLRPAWRAQPISAPRAEPPASSSCASRGGGTSGRAEPGSAVLARDVWRFRCAAGARGRSPAAEQRRRGTSSYQSVWGFVLRGLPLTYITESSAELLCQLHSCDQEPEGAARCQIASYSAASRSRQMSTKERIVTTKTQCERRALDSVVGRNPMDQACRSFGLAARDPSEASSTGLMQSLLNNLPSKTGPYHLQLSHMSVTRNRG</sequence>
<feature type="compositionally biased region" description="Low complexity" evidence="1">
    <location>
        <begin position="60"/>
        <end position="79"/>
    </location>
</feature>
<evidence type="ECO:0000313" key="3">
    <source>
        <dbReference type="Proteomes" id="UP000645828"/>
    </source>
</evidence>
<organism evidence="2 3">
    <name type="scientific">Nyctereutes procyonoides</name>
    <name type="common">Raccoon dog</name>
    <name type="synonym">Canis procyonoides</name>
    <dbReference type="NCBI Taxonomy" id="34880"/>
    <lineage>
        <taxon>Eukaryota</taxon>
        <taxon>Metazoa</taxon>
        <taxon>Chordata</taxon>
        <taxon>Craniata</taxon>
        <taxon>Vertebrata</taxon>
        <taxon>Euteleostomi</taxon>
        <taxon>Mammalia</taxon>
        <taxon>Eutheria</taxon>
        <taxon>Laurasiatheria</taxon>
        <taxon>Carnivora</taxon>
        <taxon>Caniformia</taxon>
        <taxon>Canidae</taxon>
        <taxon>Nyctereutes</taxon>
    </lineage>
</organism>
<evidence type="ECO:0000313" key="2">
    <source>
        <dbReference type="EMBL" id="CAD7689673.1"/>
    </source>
</evidence>
<protein>
    <submittedName>
        <fullName evidence="2">(raccoon dog) hypothetical protein</fullName>
    </submittedName>
</protein>
<feature type="compositionally biased region" description="Low complexity" evidence="1">
    <location>
        <begin position="185"/>
        <end position="207"/>
    </location>
</feature>
<feature type="compositionally biased region" description="Low complexity" evidence="1">
    <location>
        <begin position="112"/>
        <end position="154"/>
    </location>
</feature>
<accession>A0A811ZM19</accession>
<gene>
    <name evidence="2" type="ORF">NYPRO_LOCUS22467</name>
</gene>
<dbReference type="Proteomes" id="UP000645828">
    <property type="component" value="Unassembled WGS sequence"/>
</dbReference>
<feature type="compositionally biased region" description="Basic residues" evidence="1">
    <location>
        <begin position="83"/>
        <end position="94"/>
    </location>
</feature>
<feature type="compositionally biased region" description="Pro residues" evidence="1">
    <location>
        <begin position="175"/>
        <end position="184"/>
    </location>
</feature>
<name>A0A811ZM19_NYCPR</name>